<dbReference type="OrthoDB" id="2917327at2"/>
<dbReference type="RefSeq" id="WP_097156771.1">
    <property type="nucleotide sequence ID" value="NZ_JBEPMQ010000012.1"/>
</dbReference>
<reference evidence="2 3" key="1">
    <citation type="submission" date="2017-08" db="EMBL/GenBank/DDBJ databases">
        <authorList>
            <person name="de Groot N.N."/>
        </authorList>
    </citation>
    <scope>NUCLEOTIDE SEQUENCE [LARGE SCALE GENOMIC DNA]</scope>
    <source>
        <strain evidence="2 3">JC228</strain>
    </source>
</reference>
<gene>
    <name evidence="2" type="ORF">SAMN05877753_101248</name>
</gene>
<evidence type="ECO:0000313" key="3">
    <source>
        <dbReference type="Proteomes" id="UP000219546"/>
    </source>
</evidence>
<proteinExistence type="predicted"/>
<keyword evidence="1" id="KW-0472">Membrane</keyword>
<dbReference type="AlphaFoldDB" id="A0A285CHW7"/>
<protein>
    <submittedName>
        <fullName evidence="2">Uncharacterized protein</fullName>
    </submittedName>
</protein>
<sequence>MNIWKWTKRTVFTVIILVASHLLYQMQLGAIPCLFLSFYLFKLSWNEFKKGKAAAFPKQEDVLGNKTKSF</sequence>
<dbReference type="EMBL" id="OAOP01000001">
    <property type="protein sequence ID" value="SNX66935.1"/>
    <property type="molecule type" value="Genomic_DNA"/>
</dbReference>
<feature type="transmembrane region" description="Helical" evidence="1">
    <location>
        <begin position="12"/>
        <end position="41"/>
    </location>
</feature>
<evidence type="ECO:0000256" key="1">
    <source>
        <dbReference type="SAM" id="Phobius"/>
    </source>
</evidence>
<accession>A0A285CHW7</accession>
<evidence type="ECO:0000313" key="2">
    <source>
        <dbReference type="EMBL" id="SNX66935.1"/>
    </source>
</evidence>
<organism evidence="2 3">
    <name type="scientific">Bacillus oleivorans</name>
    <dbReference type="NCBI Taxonomy" id="1448271"/>
    <lineage>
        <taxon>Bacteria</taxon>
        <taxon>Bacillati</taxon>
        <taxon>Bacillota</taxon>
        <taxon>Bacilli</taxon>
        <taxon>Bacillales</taxon>
        <taxon>Bacillaceae</taxon>
        <taxon>Bacillus</taxon>
    </lineage>
</organism>
<dbReference type="Proteomes" id="UP000219546">
    <property type="component" value="Unassembled WGS sequence"/>
</dbReference>
<name>A0A285CHW7_9BACI</name>
<keyword evidence="1" id="KW-0812">Transmembrane</keyword>
<keyword evidence="1" id="KW-1133">Transmembrane helix</keyword>
<keyword evidence="3" id="KW-1185">Reference proteome</keyword>